<feature type="chain" id="PRO_5039039172" evidence="4">
    <location>
        <begin position="22"/>
        <end position="167"/>
    </location>
</feature>
<dbReference type="GO" id="GO:0003676">
    <property type="term" value="F:nucleic acid binding"/>
    <property type="evidence" value="ECO:0007669"/>
    <property type="project" value="InterPro"/>
</dbReference>
<dbReference type="EMBL" id="JACRDE010000450">
    <property type="protein sequence ID" value="MBI5251241.1"/>
    <property type="molecule type" value="Genomic_DNA"/>
</dbReference>
<evidence type="ECO:0000256" key="1">
    <source>
        <dbReference type="ARBA" id="ARBA00022722"/>
    </source>
</evidence>
<dbReference type="PANTHER" id="PTHR12302:SF3">
    <property type="entry name" value="SERINE_THREONINE-PROTEIN KINASE 31"/>
    <property type="match status" value="1"/>
</dbReference>
<gene>
    <name evidence="6" type="ORF">HY912_17270</name>
</gene>
<dbReference type="GO" id="GO:0004519">
    <property type="term" value="F:endonuclease activity"/>
    <property type="evidence" value="ECO:0007669"/>
    <property type="project" value="UniProtKB-KW"/>
</dbReference>
<feature type="signal peptide" evidence="4">
    <location>
        <begin position="1"/>
        <end position="21"/>
    </location>
</feature>
<protein>
    <submittedName>
        <fullName evidence="6">Thermonuclease family protein</fullName>
    </submittedName>
</protein>
<dbReference type="Pfam" id="PF00565">
    <property type="entry name" value="SNase"/>
    <property type="match status" value="1"/>
</dbReference>
<dbReference type="InterPro" id="IPR016071">
    <property type="entry name" value="Staphylococal_nuclease_OB-fold"/>
</dbReference>
<dbReference type="PROSITE" id="PS01123">
    <property type="entry name" value="TNASE_1"/>
    <property type="match status" value="1"/>
</dbReference>
<dbReference type="PROSITE" id="PS51257">
    <property type="entry name" value="PROKAR_LIPOPROTEIN"/>
    <property type="match status" value="1"/>
</dbReference>
<dbReference type="SUPFAM" id="SSF50199">
    <property type="entry name" value="Staphylococcal nuclease"/>
    <property type="match status" value="1"/>
</dbReference>
<evidence type="ECO:0000256" key="4">
    <source>
        <dbReference type="SAM" id="SignalP"/>
    </source>
</evidence>
<dbReference type="GO" id="GO:0016787">
    <property type="term" value="F:hydrolase activity"/>
    <property type="evidence" value="ECO:0007669"/>
    <property type="project" value="UniProtKB-KW"/>
</dbReference>
<sequence>MRKLFFWGCVLVILACGTCFAWTGKVVGIADGDTIRVMHAGKSEKIRLYGVDSPERDQDFGAQARKFTSNMVFGKNVDVQVVTRDRYGRTVAWVSVEGKSLNKDLVKAGLAWWYEQFAKNDQELKALEFEARQQKIGLWSTPNPIPPWKFRNPKKDSPSRFRMWPFN</sequence>
<evidence type="ECO:0000256" key="2">
    <source>
        <dbReference type="ARBA" id="ARBA00022759"/>
    </source>
</evidence>
<evidence type="ECO:0000256" key="3">
    <source>
        <dbReference type="ARBA" id="ARBA00022801"/>
    </source>
</evidence>
<feature type="domain" description="TNase-like" evidence="5">
    <location>
        <begin position="20"/>
        <end position="141"/>
    </location>
</feature>
<dbReference type="Gene3D" id="2.40.50.90">
    <property type="match status" value="1"/>
</dbReference>
<dbReference type="PANTHER" id="PTHR12302">
    <property type="entry name" value="EBNA2 BINDING PROTEIN P100"/>
    <property type="match status" value="1"/>
</dbReference>
<evidence type="ECO:0000313" key="6">
    <source>
        <dbReference type="EMBL" id="MBI5251241.1"/>
    </source>
</evidence>
<proteinExistence type="predicted"/>
<evidence type="ECO:0000313" key="7">
    <source>
        <dbReference type="Proteomes" id="UP000807825"/>
    </source>
</evidence>
<keyword evidence="2" id="KW-0255">Endonuclease</keyword>
<organism evidence="6 7">
    <name type="scientific">Desulfomonile tiedjei</name>
    <dbReference type="NCBI Taxonomy" id="2358"/>
    <lineage>
        <taxon>Bacteria</taxon>
        <taxon>Pseudomonadati</taxon>
        <taxon>Thermodesulfobacteriota</taxon>
        <taxon>Desulfomonilia</taxon>
        <taxon>Desulfomonilales</taxon>
        <taxon>Desulfomonilaceae</taxon>
        <taxon>Desulfomonile</taxon>
    </lineage>
</organism>
<dbReference type="SMART" id="SM00318">
    <property type="entry name" value="SNc"/>
    <property type="match status" value="1"/>
</dbReference>
<reference evidence="6" key="1">
    <citation type="submission" date="2020-07" db="EMBL/GenBank/DDBJ databases">
        <title>Huge and variable diversity of episymbiotic CPR bacteria and DPANN archaea in groundwater ecosystems.</title>
        <authorList>
            <person name="He C.Y."/>
            <person name="Keren R."/>
            <person name="Whittaker M."/>
            <person name="Farag I.F."/>
            <person name="Doudna J."/>
            <person name="Cate J.H.D."/>
            <person name="Banfield J.F."/>
        </authorList>
    </citation>
    <scope>NUCLEOTIDE SEQUENCE</scope>
    <source>
        <strain evidence="6">NC_groundwater_1664_Pr3_B-0.1um_52_9</strain>
    </source>
</reference>
<name>A0A9D6V362_9BACT</name>
<evidence type="ECO:0000259" key="5">
    <source>
        <dbReference type="PROSITE" id="PS50830"/>
    </source>
</evidence>
<dbReference type="InterPro" id="IPR002071">
    <property type="entry name" value="Thermonucl_AS"/>
</dbReference>
<keyword evidence="3" id="KW-0378">Hydrolase</keyword>
<dbReference type="Proteomes" id="UP000807825">
    <property type="component" value="Unassembled WGS sequence"/>
</dbReference>
<dbReference type="PROSITE" id="PS50830">
    <property type="entry name" value="TNASE_3"/>
    <property type="match status" value="1"/>
</dbReference>
<keyword evidence="1" id="KW-0540">Nuclease</keyword>
<keyword evidence="4" id="KW-0732">Signal</keyword>
<comment type="caution">
    <text evidence="6">The sequence shown here is derived from an EMBL/GenBank/DDBJ whole genome shotgun (WGS) entry which is preliminary data.</text>
</comment>
<accession>A0A9D6V362</accession>
<dbReference type="InterPro" id="IPR035437">
    <property type="entry name" value="SNase_OB-fold_sf"/>
</dbReference>
<dbReference type="AlphaFoldDB" id="A0A9D6V362"/>